<sequence>MVVVAEELTHMCMSASPSPLFSSPIEGLHSSTAIHFSMDLSLFASFYFRLRRSTQRGIMTGVIAALFNIIHRNIHPSNFDAISTVTAMVIVDIGFLCSDCRPPRSGFKEIFGLKGSKMDLWNEYCGQTTGFKQLLVHERCA</sequence>
<organism evidence="1 2">
    <name type="scientific">Lactuca saligna</name>
    <name type="common">Willowleaf lettuce</name>
    <dbReference type="NCBI Taxonomy" id="75948"/>
    <lineage>
        <taxon>Eukaryota</taxon>
        <taxon>Viridiplantae</taxon>
        <taxon>Streptophyta</taxon>
        <taxon>Embryophyta</taxon>
        <taxon>Tracheophyta</taxon>
        <taxon>Spermatophyta</taxon>
        <taxon>Magnoliopsida</taxon>
        <taxon>eudicotyledons</taxon>
        <taxon>Gunneridae</taxon>
        <taxon>Pentapetalae</taxon>
        <taxon>asterids</taxon>
        <taxon>campanulids</taxon>
        <taxon>Asterales</taxon>
        <taxon>Asteraceae</taxon>
        <taxon>Cichorioideae</taxon>
        <taxon>Cichorieae</taxon>
        <taxon>Lactucinae</taxon>
        <taxon>Lactuca</taxon>
    </lineage>
</organism>
<keyword evidence="2" id="KW-1185">Reference proteome</keyword>
<dbReference type="AlphaFoldDB" id="A0AA35Z3E0"/>
<proteinExistence type="predicted"/>
<evidence type="ECO:0000313" key="1">
    <source>
        <dbReference type="EMBL" id="CAI9284647.1"/>
    </source>
</evidence>
<protein>
    <submittedName>
        <fullName evidence="1">Uncharacterized protein</fullName>
    </submittedName>
</protein>
<dbReference type="EMBL" id="OX465081">
    <property type="protein sequence ID" value="CAI9284647.1"/>
    <property type="molecule type" value="Genomic_DNA"/>
</dbReference>
<dbReference type="Proteomes" id="UP001177003">
    <property type="component" value="Chromosome 5"/>
</dbReference>
<reference evidence="1" key="1">
    <citation type="submission" date="2023-04" db="EMBL/GenBank/DDBJ databases">
        <authorList>
            <person name="Vijverberg K."/>
            <person name="Xiong W."/>
            <person name="Schranz E."/>
        </authorList>
    </citation>
    <scope>NUCLEOTIDE SEQUENCE</scope>
</reference>
<accession>A0AA35Z3E0</accession>
<evidence type="ECO:0000313" key="2">
    <source>
        <dbReference type="Proteomes" id="UP001177003"/>
    </source>
</evidence>
<gene>
    <name evidence="1" type="ORF">LSALG_LOCUS24164</name>
</gene>
<name>A0AA35Z3E0_LACSI</name>